<evidence type="ECO:0000313" key="2">
    <source>
        <dbReference type="EMBL" id="RDJ02014.1"/>
    </source>
</evidence>
<protein>
    <submittedName>
        <fullName evidence="2">Uncharacterized protein</fullName>
    </submittedName>
</protein>
<gene>
    <name evidence="2" type="ORF">B5K06_33120</name>
</gene>
<name>A0A370KEL7_9HYPH</name>
<feature type="region of interest" description="Disordered" evidence="1">
    <location>
        <begin position="53"/>
        <end position="94"/>
    </location>
</feature>
<sequence length="94" mass="9966">MNEMTTIGSGAVTCNLSTRRLPTALAQAGKQISSAIAPPAMARMPRARPSWVHPISTMRSGEGPRRGVDHPPGDRAEAWHHAGLSARLGDTTVE</sequence>
<comment type="caution">
    <text evidence="2">The sequence shown here is derived from an EMBL/GenBank/DDBJ whole genome shotgun (WGS) entry which is preliminary data.</text>
</comment>
<evidence type="ECO:0000313" key="3">
    <source>
        <dbReference type="Proteomes" id="UP000254939"/>
    </source>
</evidence>
<proteinExistence type="predicted"/>
<organism evidence="2 3">
    <name type="scientific">Rhizobium grahamii</name>
    <dbReference type="NCBI Taxonomy" id="1120045"/>
    <lineage>
        <taxon>Bacteria</taxon>
        <taxon>Pseudomonadati</taxon>
        <taxon>Pseudomonadota</taxon>
        <taxon>Alphaproteobacteria</taxon>
        <taxon>Hyphomicrobiales</taxon>
        <taxon>Rhizobiaceae</taxon>
        <taxon>Rhizobium/Agrobacterium group</taxon>
        <taxon>Rhizobium</taxon>
    </lineage>
</organism>
<evidence type="ECO:0000256" key="1">
    <source>
        <dbReference type="SAM" id="MobiDB-lite"/>
    </source>
</evidence>
<dbReference type="EMBL" id="NAAC01000049">
    <property type="protein sequence ID" value="RDJ02014.1"/>
    <property type="molecule type" value="Genomic_DNA"/>
</dbReference>
<dbReference type="AlphaFoldDB" id="A0A370KEL7"/>
<feature type="compositionally biased region" description="Basic and acidic residues" evidence="1">
    <location>
        <begin position="62"/>
        <end position="80"/>
    </location>
</feature>
<accession>A0A370KEL7</accession>
<reference evidence="2 3" key="1">
    <citation type="submission" date="2017-03" db="EMBL/GenBank/DDBJ databases">
        <title>Genome analysis of Rhizobial strains effectives or ineffectives for nitrogen fixation isolated from bean seeds.</title>
        <authorList>
            <person name="Peralta H."/>
            <person name="Aguilar-Vera A."/>
            <person name="Mora Y."/>
            <person name="Vargas-Lagunas C."/>
            <person name="Girard L."/>
            <person name="Mora J."/>
        </authorList>
    </citation>
    <scope>NUCLEOTIDE SEQUENCE [LARGE SCALE GENOMIC DNA]</scope>
    <source>
        <strain evidence="2 3">CCGM3</strain>
    </source>
</reference>
<dbReference type="Proteomes" id="UP000254939">
    <property type="component" value="Unassembled WGS sequence"/>
</dbReference>